<evidence type="ECO:0000256" key="4">
    <source>
        <dbReference type="ARBA" id="ARBA00023163"/>
    </source>
</evidence>
<organism evidence="6 7">
    <name type="scientific">Trinickia violacea</name>
    <dbReference type="NCBI Taxonomy" id="2571746"/>
    <lineage>
        <taxon>Bacteria</taxon>
        <taxon>Pseudomonadati</taxon>
        <taxon>Pseudomonadota</taxon>
        <taxon>Betaproteobacteria</taxon>
        <taxon>Burkholderiales</taxon>
        <taxon>Burkholderiaceae</taxon>
        <taxon>Trinickia</taxon>
    </lineage>
</organism>
<dbReference type="Gene3D" id="1.10.10.10">
    <property type="entry name" value="Winged helix-like DNA-binding domain superfamily/Winged helix DNA-binding domain"/>
    <property type="match status" value="1"/>
</dbReference>
<dbReference type="EMBL" id="CP040077">
    <property type="protein sequence ID" value="QCP48457.1"/>
    <property type="molecule type" value="Genomic_DNA"/>
</dbReference>
<evidence type="ECO:0000313" key="6">
    <source>
        <dbReference type="EMBL" id="QCP48457.1"/>
    </source>
</evidence>
<dbReference type="CDD" id="cd08422">
    <property type="entry name" value="PBP2_CrgA_like"/>
    <property type="match status" value="1"/>
</dbReference>
<dbReference type="InterPro" id="IPR036390">
    <property type="entry name" value="WH_DNA-bd_sf"/>
</dbReference>
<dbReference type="RefSeq" id="WP_137331298.1">
    <property type="nucleotide sequence ID" value="NZ_CP040077.1"/>
</dbReference>
<dbReference type="Pfam" id="PF03466">
    <property type="entry name" value="LysR_substrate"/>
    <property type="match status" value="1"/>
</dbReference>
<dbReference type="Gene3D" id="3.40.190.290">
    <property type="match status" value="1"/>
</dbReference>
<gene>
    <name evidence="6" type="ORF">FAZ95_04190</name>
</gene>
<protein>
    <submittedName>
        <fullName evidence="6">LysR family transcriptional regulator</fullName>
    </submittedName>
</protein>
<accession>A0A4P8IL36</accession>
<dbReference type="SUPFAM" id="SSF53850">
    <property type="entry name" value="Periplasmic binding protein-like II"/>
    <property type="match status" value="1"/>
</dbReference>
<evidence type="ECO:0000256" key="2">
    <source>
        <dbReference type="ARBA" id="ARBA00023015"/>
    </source>
</evidence>
<evidence type="ECO:0000259" key="5">
    <source>
        <dbReference type="PROSITE" id="PS50931"/>
    </source>
</evidence>
<name>A0A4P8IL36_9BURK</name>
<dbReference type="GO" id="GO:0043565">
    <property type="term" value="F:sequence-specific DNA binding"/>
    <property type="evidence" value="ECO:0007669"/>
    <property type="project" value="TreeGrafter"/>
</dbReference>
<reference evidence="6 7" key="1">
    <citation type="submission" date="2019-05" db="EMBL/GenBank/DDBJ databases">
        <title>Burkholderia sp. DHOD12, isolated from subtropical forest soil.</title>
        <authorList>
            <person name="Gao Z.-H."/>
            <person name="Qiu L.-H."/>
        </authorList>
    </citation>
    <scope>NUCLEOTIDE SEQUENCE [LARGE SCALE GENOMIC DNA]</scope>
    <source>
        <strain evidence="6 7">DHOD12</strain>
    </source>
</reference>
<sequence length="306" mass="33944">MEYFASLRLFRTIVEVKNFRRASEMLDLSPSVVSRAIVALEERLGARLFHRSTRQFSLTDAAERFYSGCCQILDDLDNLEASTAGHGRVPTGVLRLVAHTTAALTWLAPLIAAFRKKHPNVTLDITLTERPVDLTADGYDLGIVLPFMLATDLAVTRLLRRLPLAIVTTEAYLQGRRRPRHPADLAEHVFVAVPPSMHKPSVTFRVGQQDVAVPTNYEIASNNPILNRDIVLEGVGIGLLPITLVDEYIQTGRLVRLLEDFEISDDAAEIRLAYIGRALLPAKVRAFIDHCTGFFEAGMQGCAADR</sequence>
<dbReference type="PANTHER" id="PTHR30537">
    <property type="entry name" value="HTH-TYPE TRANSCRIPTIONAL REGULATOR"/>
    <property type="match status" value="1"/>
</dbReference>
<dbReference type="InterPro" id="IPR036388">
    <property type="entry name" value="WH-like_DNA-bd_sf"/>
</dbReference>
<dbReference type="GO" id="GO:0006351">
    <property type="term" value="P:DNA-templated transcription"/>
    <property type="evidence" value="ECO:0007669"/>
    <property type="project" value="TreeGrafter"/>
</dbReference>
<dbReference type="InterPro" id="IPR000847">
    <property type="entry name" value="LysR_HTH_N"/>
</dbReference>
<keyword evidence="3" id="KW-0238">DNA-binding</keyword>
<dbReference type="PROSITE" id="PS50931">
    <property type="entry name" value="HTH_LYSR"/>
    <property type="match status" value="1"/>
</dbReference>
<dbReference type="AlphaFoldDB" id="A0A4P8IL36"/>
<dbReference type="FunFam" id="1.10.10.10:FF:000001">
    <property type="entry name" value="LysR family transcriptional regulator"/>
    <property type="match status" value="1"/>
</dbReference>
<dbReference type="OrthoDB" id="9080054at2"/>
<comment type="similarity">
    <text evidence="1">Belongs to the LysR transcriptional regulatory family.</text>
</comment>
<proteinExistence type="inferred from homology"/>
<dbReference type="GO" id="GO:0003700">
    <property type="term" value="F:DNA-binding transcription factor activity"/>
    <property type="evidence" value="ECO:0007669"/>
    <property type="project" value="InterPro"/>
</dbReference>
<dbReference type="KEGG" id="tvl:FAZ95_04190"/>
<evidence type="ECO:0000256" key="3">
    <source>
        <dbReference type="ARBA" id="ARBA00023125"/>
    </source>
</evidence>
<dbReference type="Proteomes" id="UP000298656">
    <property type="component" value="Chromosome 1"/>
</dbReference>
<keyword evidence="7" id="KW-1185">Reference proteome</keyword>
<dbReference type="InterPro" id="IPR058163">
    <property type="entry name" value="LysR-type_TF_proteobact-type"/>
</dbReference>
<dbReference type="SUPFAM" id="SSF46785">
    <property type="entry name" value="Winged helix' DNA-binding domain"/>
    <property type="match status" value="1"/>
</dbReference>
<dbReference type="InterPro" id="IPR005119">
    <property type="entry name" value="LysR_subst-bd"/>
</dbReference>
<dbReference type="PANTHER" id="PTHR30537:SF35">
    <property type="entry name" value="TRANSCRIPTIONAL REGULATORY PROTEIN"/>
    <property type="match status" value="1"/>
</dbReference>
<feature type="domain" description="HTH lysR-type" evidence="5">
    <location>
        <begin position="1"/>
        <end position="59"/>
    </location>
</feature>
<keyword evidence="4" id="KW-0804">Transcription</keyword>
<evidence type="ECO:0000256" key="1">
    <source>
        <dbReference type="ARBA" id="ARBA00009437"/>
    </source>
</evidence>
<dbReference type="Pfam" id="PF00126">
    <property type="entry name" value="HTH_1"/>
    <property type="match status" value="1"/>
</dbReference>
<keyword evidence="2" id="KW-0805">Transcription regulation</keyword>
<evidence type="ECO:0000313" key="7">
    <source>
        <dbReference type="Proteomes" id="UP000298656"/>
    </source>
</evidence>